<dbReference type="Gene3D" id="1.10.530.10">
    <property type="match status" value="1"/>
</dbReference>
<dbReference type="EMBL" id="QFFM01000033">
    <property type="protein sequence ID" value="PWG62666.1"/>
    <property type="molecule type" value="Genomic_DNA"/>
</dbReference>
<feature type="domain" description="Peptidase C51" evidence="3">
    <location>
        <begin position="307"/>
        <end position="446"/>
    </location>
</feature>
<keyword evidence="5" id="KW-1185">Reference proteome</keyword>
<evidence type="ECO:0000313" key="5">
    <source>
        <dbReference type="Proteomes" id="UP000245876"/>
    </source>
</evidence>
<evidence type="ECO:0000313" key="4">
    <source>
        <dbReference type="EMBL" id="PWG62666.1"/>
    </source>
</evidence>
<protein>
    <recommendedName>
        <fullName evidence="3">Peptidase C51 domain-containing protein</fullName>
    </recommendedName>
</protein>
<name>A0A2U2N0F6_9BIFI</name>
<evidence type="ECO:0000256" key="1">
    <source>
        <dbReference type="ARBA" id="ARBA00022801"/>
    </source>
</evidence>
<gene>
    <name evidence="4" type="ORF">DF196_11955</name>
</gene>
<dbReference type="SMART" id="SM00047">
    <property type="entry name" value="LYZ2"/>
    <property type="match status" value="1"/>
</dbReference>
<dbReference type="OrthoDB" id="3734014at2"/>
<feature type="region of interest" description="Disordered" evidence="2">
    <location>
        <begin position="54"/>
        <end position="82"/>
    </location>
</feature>
<accession>A0A2U2N0F6</accession>
<dbReference type="PROSITE" id="PS50911">
    <property type="entry name" value="CHAP"/>
    <property type="match status" value="1"/>
</dbReference>
<dbReference type="GO" id="GO:0004040">
    <property type="term" value="F:amidase activity"/>
    <property type="evidence" value="ECO:0007669"/>
    <property type="project" value="InterPro"/>
</dbReference>
<sequence>MSSDSHKAFWKTPAGKIAVALILFLGMPGFLMLSSTVMVSTMVSSIGGVAGEATATSDSCGGSSSSGGSSDGGGSGDAATAPTRTVEQWVKDFGQYAYDTGKKYGIPWEAILTQGAFESGYGSSAPGHNYFGIRAWKDGQPTVQVPMWESGPSGPYLDTSASFAAYDSDAAGFDGYGEFITSNSRYWQALQEENRRDPIKYITAIKAAGYATDPDYVAKWTNFYNEIKAAIKKVGKKEWLPSSKVKYDREPPKAPGDGATAGGDSGSSSSGGSTTTCSNSSSDDDGNAVYGGLGDAPTKTDNFGWMCKTKLKICSPGDYGVPKISWSGDYQCYWYWLARSWLVHDGDIQNPFTANGGELYNWAQGQPDWDTSTAPRPGAGVSFWGNGNNHVAFVEKVEKDPSGWKIMISEGNFTRPGVAAGSWNTYNTRWLTKDQFLASGGTGFFWKKSWHMKS</sequence>
<dbReference type="InterPro" id="IPR007921">
    <property type="entry name" value="CHAP_dom"/>
</dbReference>
<feature type="compositionally biased region" description="Low complexity" evidence="2">
    <location>
        <begin position="266"/>
        <end position="281"/>
    </location>
</feature>
<dbReference type="Pfam" id="PF05257">
    <property type="entry name" value="CHAP"/>
    <property type="match status" value="1"/>
</dbReference>
<organism evidence="4 5">
    <name type="scientific">Bifidobacterium callitrichidarum</name>
    <dbReference type="NCBI Taxonomy" id="2052941"/>
    <lineage>
        <taxon>Bacteria</taxon>
        <taxon>Bacillati</taxon>
        <taxon>Actinomycetota</taxon>
        <taxon>Actinomycetes</taxon>
        <taxon>Bifidobacteriales</taxon>
        <taxon>Bifidobacteriaceae</taxon>
        <taxon>Bifidobacterium</taxon>
    </lineage>
</organism>
<dbReference type="PANTHER" id="PTHR33308">
    <property type="entry name" value="PEPTIDOGLYCAN HYDROLASE FLGJ"/>
    <property type="match status" value="1"/>
</dbReference>
<reference evidence="4 5" key="1">
    <citation type="journal article" date="2018" name="Int. J. Syst. Evol. Microbiol.">
        <title>Bifidobacterium callitrichidarum sp. nov. from the faeces of the emperor tamarin (Saguinus imperator).</title>
        <authorList>
            <person name="Modesto M."/>
            <person name="Michelini S."/>
            <person name="Sansosti M.C."/>
            <person name="De Filippo C."/>
            <person name="Cavalieri D."/>
            <person name="Qvirist L."/>
            <person name="Andlid T."/>
            <person name="Spiezio C."/>
            <person name="Sandri C."/>
            <person name="Pascarelli S."/>
            <person name="Sgorbati B."/>
            <person name="Mattarelli P."/>
        </authorList>
    </citation>
    <scope>NUCLEOTIDE SEQUENCE [LARGE SCALE GENOMIC DNA]</scope>
    <source>
        <strain evidence="4 5">TRI 5</strain>
    </source>
</reference>
<keyword evidence="1" id="KW-0378">Hydrolase</keyword>
<dbReference type="PANTHER" id="PTHR33308:SF9">
    <property type="entry name" value="PEPTIDOGLYCAN HYDROLASE FLGJ"/>
    <property type="match status" value="1"/>
</dbReference>
<dbReference type="SUPFAM" id="SSF54001">
    <property type="entry name" value="Cysteine proteinases"/>
    <property type="match status" value="1"/>
</dbReference>
<feature type="compositionally biased region" description="Low complexity" evidence="2">
    <location>
        <begin position="57"/>
        <end position="68"/>
    </location>
</feature>
<dbReference type="RefSeq" id="WP_109058032.1">
    <property type="nucleotide sequence ID" value="NZ_QFFM01000033.1"/>
</dbReference>
<dbReference type="Pfam" id="PF01832">
    <property type="entry name" value="Glucosaminidase"/>
    <property type="match status" value="1"/>
</dbReference>
<comment type="caution">
    <text evidence="4">The sequence shown here is derived from an EMBL/GenBank/DDBJ whole genome shotgun (WGS) entry which is preliminary data.</text>
</comment>
<evidence type="ECO:0000256" key="2">
    <source>
        <dbReference type="SAM" id="MobiDB-lite"/>
    </source>
</evidence>
<dbReference type="AlphaFoldDB" id="A0A2U2N0F6"/>
<proteinExistence type="predicted"/>
<dbReference type="InterPro" id="IPR051056">
    <property type="entry name" value="Glycosyl_Hydrolase_73"/>
</dbReference>
<dbReference type="InterPro" id="IPR002901">
    <property type="entry name" value="MGlyc_endo_b_GlcNAc-like_dom"/>
</dbReference>
<dbReference type="Proteomes" id="UP000245876">
    <property type="component" value="Unassembled WGS sequence"/>
</dbReference>
<dbReference type="Gene3D" id="3.90.1720.10">
    <property type="entry name" value="endopeptidase domain like (from Nostoc punctiforme)"/>
    <property type="match status" value="1"/>
</dbReference>
<feature type="region of interest" description="Disordered" evidence="2">
    <location>
        <begin position="244"/>
        <end position="284"/>
    </location>
</feature>
<evidence type="ECO:0000259" key="3">
    <source>
        <dbReference type="PROSITE" id="PS50911"/>
    </source>
</evidence>
<dbReference type="InterPro" id="IPR038765">
    <property type="entry name" value="Papain-like_cys_pep_sf"/>
</dbReference>